<keyword evidence="8" id="KW-1185">Reference proteome</keyword>
<comment type="caution">
    <text evidence="7">The sequence shown here is derived from an EMBL/GenBank/DDBJ whole genome shotgun (WGS) entry which is preliminary data.</text>
</comment>
<accession>A0A2V5LAQ2</accession>
<feature type="transmembrane region" description="Helical" evidence="5">
    <location>
        <begin position="113"/>
        <end position="135"/>
    </location>
</feature>
<keyword evidence="4 5" id="KW-0472">Membrane</keyword>
<dbReference type="AlphaFoldDB" id="A0A2V5LAQ2"/>
<keyword evidence="2 5" id="KW-0812">Transmembrane</keyword>
<dbReference type="EMBL" id="QJVD01000004">
    <property type="protein sequence ID" value="PYI68731.1"/>
    <property type="molecule type" value="Genomic_DNA"/>
</dbReference>
<dbReference type="OrthoDB" id="3701077at2"/>
<evidence type="ECO:0000259" key="6">
    <source>
        <dbReference type="Pfam" id="PF02656"/>
    </source>
</evidence>
<reference evidence="7 8" key="1">
    <citation type="submission" date="2018-05" db="EMBL/GenBank/DDBJ databases">
        <title>Genetic diversity of glacier-inhabiting Cryobacterium bacteria in China and description of Cryobacterium mengkeensis sp. nov. and Arthrobacter glacialis sp. nov.</title>
        <authorList>
            <person name="Liu Q."/>
            <person name="Xin Y.-H."/>
        </authorList>
    </citation>
    <scope>NUCLEOTIDE SEQUENCE [LARGE SCALE GENOMIC DNA]</scope>
    <source>
        <strain evidence="7 8">LI2</strain>
    </source>
</reference>
<evidence type="ECO:0000313" key="7">
    <source>
        <dbReference type="EMBL" id="PYI68731.1"/>
    </source>
</evidence>
<proteinExistence type="predicted"/>
<feature type="transmembrane region" description="Helical" evidence="5">
    <location>
        <begin position="26"/>
        <end position="45"/>
    </location>
</feature>
<dbReference type="InterPro" id="IPR003807">
    <property type="entry name" value="DUF202"/>
</dbReference>
<evidence type="ECO:0000256" key="2">
    <source>
        <dbReference type="ARBA" id="ARBA00022692"/>
    </source>
</evidence>
<gene>
    <name evidence="7" type="ORF">CVV68_05385</name>
</gene>
<evidence type="ECO:0000313" key="8">
    <source>
        <dbReference type="Proteomes" id="UP000247832"/>
    </source>
</evidence>
<evidence type="ECO:0000256" key="5">
    <source>
        <dbReference type="SAM" id="Phobius"/>
    </source>
</evidence>
<evidence type="ECO:0000256" key="4">
    <source>
        <dbReference type="ARBA" id="ARBA00023136"/>
    </source>
</evidence>
<feature type="transmembrane region" description="Helical" evidence="5">
    <location>
        <begin position="65"/>
        <end position="92"/>
    </location>
</feature>
<comment type="subcellular location">
    <subcellularLocation>
        <location evidence="1">Endomembrane system</location>
        <topology evidence="1">Multi-pass membrane protein</topology>
    </subcellularLocation>
</comment>
<organism evidence="7 8">
    <name type="scientific">Arthrobacter livingstonensis</name>
    <dbReference type="NCBI Taxonomy" id="670078"/>
    <lineage>
        <taxon>Bacteria</taxon>
        <taxon>Bacillati</taxon>
        <taxon>Actinomycetota</taxon>
        <taxon>Actinomycetes</taxon>
        <taxon>Micrococcales</taxon>
        <taxon>Micrococcaceae</taxon>
        <taxon>Arthrobacter</taxon>
    </lineage>
</organism>
<keyword evidence="3 5" id="KW-1133">Transmembrane helix</keyword>
<protein>
    <submittedName>
        <fullName evidence="7">DUF202 domain-containing protein</fullName>
    </submittedName>
</protein>
<feature type="domain" description="DUF202" evidence="6">
    <location>
        <begin position="10"/>
        <end position="91"/>
    </location>
</feature>
<evidence type="ECO:0000256" key="3">
    <source>
        <dbReference type="ARBA" id="ARBA00022989"/>
    </source>
</evidence>
<name>A0A2V5LAQ2_9MICC</name>
<dbReference type="Proteomes" id="UP000247832">
    <property type="component" value="Unassembled WGS sequence"/>
</dbReference>
<dbReference type="RefSeq" id="WP_110499982.1">
    <property type="nucleotide sequence ID" value="NZ_QJVD01000004.1"/>
</dbReference>
<evidence type="ECO:0000256" key="1">
    <source>
        <dbReference type="ARBA" id="ARBA00004127"/>
    </source>
</evidence>
<sequence>MTDAEGAARDPGLQPERTALSWRRTIMSIIVADIFIWRGWFHALTHERASPPGTMGGVFDAGHSSHVIALGVCAMAACLTTIILVACAVSRIRVLHSGVERLDQAADIAASALTLRTASAAIVALAVAAICAIALGM</sequence>
<dbReference type="GO" id="GO:0012505">
    <property type="term" value="C:endomembrane system"/>
    <property type="evidence" value="ECO:0007669"/>
    <property type="project" value="UniProtKB-SubCell"/>
</dbReference>
<dbReference type="Pfam" id="PF02656">
    <property type="entry name" value="DUF202"/>
    <property type="match status" value="1"/>
</dbReference>